<gene>
    <name evidence="2" type="ORF">V6590_09815</name>
</gene>
<evidence type="ECO:0000313" key="2">
    <source>
        <dbReference type="EMBL" id="MEH7828449.1"/>
    </source>
</evidence>
<dbReference type="Proteomes" id="UP001431963">
    <property type="component" value="Unassembled WGS sequence"/>
</dbReference>
<dbReference type="InterPro" id="IPR017961">
    <property type="entry name" value="DNA_pol_Y-fam_little_finger"/>
</dbReference>
<evidence type="ECO:0000259" key="1">
    <source>
        <dbReference type="Pfam" id="PF11799"/>
    </source>
</evidence>
<sequence length="540" mass="60683">MRERLLRAGVRDVTALCQLARAIWRSVEGERFVRALQCMDIPLVQTKRGGYGNSKVLAPAFRRPTEAYLVSRWLIEKSSARLRRDDRVAANFSLFISPIGCRSWGRSVKCTPSQDTATFLRINRALWREAWPSDAGAPVRRSLCADRHPARWLWPLGLHQRSAPAGGCACGRTQTDLFQDRQVLLDPDILDACFAEKLERDRLAKLAEGWKAVVAFTESYPNHNAIDDAGRPIKRETIELPEADQQDLDRLRALDELTDEEQERLDDLEARRIGDYTDEDRAQATAFIYVDREGALIFYDARAPREKPQGGDDTGSTVANAETIPSSLREDLRTIATLALQTALLDKPELVLDLLAMCFDPDLPAWGRPLALDPAYQNITPQKPDETRIDARLQSVEGTGRGELTIDLLTDLQAGSKKDRNARITAALTRTFTVANSDFGRALANMLQVNPRKVWNPSAENYFKRLPTGHLDGIWQDLCPMEAADRNRFAGLKKGEKAKLLEQLFHDTDYRERLGLSREENARIDAWLPPELAQGKGASA</sequence>
<evidence type="ECO:0000313" key="3">
    <source>
        <dbReference type="Proteomes" id="UP001431963"/>
    </source>
</evidence>
<reference evidence="2" key="1">
    <citation type="submission" date="2024-02" db="EMBL/GenBank/DDBJ databases">
        <title>Genome sequences of strain Gemmobacter sp. JM10B15.</title>
        <authorList>
            <person name="Zhang M."/>
        </authorList>
    </citation>
    <scope>NUCLEOTIDE SEQUENCE</scope>
    <source>
        <strain evidence="2">JM10B15</strain>
    </source>
</reference>
<proteinExistence type="predicted"/>
<comment type="caution">
    <text evidence="2">The sequence shown here is derived from an EMBL/GenBank/DDBJ whole genome shotgun (WGS) entry which is preliminary data.</text>
</comment>
<keyword evidence="3" id="KW-1185">Reference proteome</keyword>
<dbReference type="EMBL" id="JBALHR010000004">
    <property type="protein sequence ID" value="MEH7828449.1"/>
    <property type="molecule type" value="Genomic_DNA"/>
</dbReference>
<accession>A0ABU8BUT1</accession>
<organism evidence="2 3">
    <name type="scientific">Gemmobacter denitrificans</name>
    <dbReference type="NCBI Taxonomy" id="3123040"/>
    <lineage>
        <taxon>Bacteria</taxon>
        <taxon>Pseudomonadati</taxon>
        <taxon>Pseudomonadota</taxon>
        <taxon>Alphaproteobacteria</taxon>
        <taxon>Rhodobacterales</taxon>
        <taxon>Paracoccaceae</taxon>
        <taxon>Gemmobacter</taxon>
    </lineage>
</organism>
<dbReference type="Pfam" id="PF11799">
    <property type="entry name" value="IMS_C"/>
    <property type="match status" value="1"/>
</dbReference>
<protein>
    <recommendedName>
        <fullName evidence="1">DNA polymerase Y-family little finger domain-containing protein</fullName>
    </recommendedName>
</protein>
<feature type="domain" description="DNA polymerase Y-family little finger" evidence="1">
    <location>
        <begin position="51"/>
        <end position="140"/>
    </location>
</feature>
<name>A0ABU8BUT1_9RHOB</name>
<dbReference type="RefSeq" id="WP_335422393.1">
    <property type="nucleotide sequence ID" value="NZ_JBALHR010000004.1"/>
</dbReference>